<gene>
    <name evidence="6" type="primary">rpsG</name>
    <name evidence="9" type="ORF">UV26_C0032G0001</name>
</gene>
<dbReference type="InterPro" id="IPR020606">
    <property type="entry name" value="Ribosomal_uS7_CS"/>
</dbReference>
<dbReference type="STRING" id="1619142.UV26_C0032G0001"/>
<evidence type="ECO:0000256" key="7">
    <source>
        <dbReference type="RuleBase" id="RU003619"/>
    </source>
</evidence>
<dbReference type="GO" id="GO:0003735">
    <property type="term" value="F:structural constituent of ribosome"/>
    <property type="evidence" value="ECO:0007669"/>
    <property type="project" value="InterPro"/>
</dbReference>
<dbReference type="Pfam" id="PF00177">
    <property type="entry name" value="Ribosomal_S7"/>
    <property type="match status" value="1"/>
</dbReference>
<comment type="similarity">
    <text evidence="1 6 7">Belongs to the universal ribosomal protein uS7 family.</text>
</comment>
<reference evidence="9 10" key="1">
    <citation type="journal article" date="2015" name="Nature">
        <title>rRNA introns, odd ribosomes, and small enigmatic genomes across a large radiation of phyla.</title>
        <authorList>
            <person name="Brown C.T."/>
            <person name="Hug L.A."/>
            <person name="Thomas B.C."/>
            <person name="Sharon I."/>
            <person name="Castelle C.J."/>
            <person name="Singh A."/>
            <person name="Wilkins M.J."/>
            <person name="Williams K.H."/>
            <person name="Banfield J.F."/>
        </authorList>
    </citation>
    <scope>NUCLEOTIDE SEQUENCE [LARGE SCALE GENOMIC DNA]</scope>
</reference>
<evidence type="ECO:0000256" key="3">
    <source>
        <dbReference type="ARBA" id="ARBA00022884"/>
    </source>
</evidence>
<dbReference type="GO" id="GO:0015935">
    <property type="term" value="C:small ribosomal subunit"/>
    <property type="evidence" value="ECO:0007669"/>
    <property type="project" value="InterPro"/>
</dbReference>
<keyword evidence="3 6" id="KW-0694">RNA-binding</keyword>
<keyword evidence="2 6" id="KW-0699">rRNA-binding</keyword>
<dbReference type="CDD" id="cd14869">
    <property type="entry name" value="uS7_Bacteria"/>
    <property type="match status" value="1"/>
</dbReference>
<dbReference type="GO" id="GO:0000049">
    <property type="term" value="F:tRNA binding"/>
    <property type="evidence" value="ECO:0007669"/>
    <property type="project" value="UniProtKB-UniRule"/>
</dbReference>
<evidence type="ECO:0000256" key="5">
    <source>
        <dbReference type="ARBA" id="ARBA00023274"/>
    </source>
</evidence>
<dbReference type="PATRIC" id="fig|1619142.3.peg.788"/>
<keyword evidence="5 6" id="KW-0687">Ribonucleoprotein</keyword>
<evidence type="ECO:0000313" key="10">
    <source>
        <dbReference type="Proteomes" id="UP000034678"/>
    </source>
</evidence>
<dbReference type="PIRSF" id="PIRSF002122">
    <property type="entry name" value="RPS7p_RPS7a_RPS5e_RPS7o"/>
    <property type="match status" value="1"/>
</dbReference>
<dbReference type="NCBIfam" id="TIGR01029">
    <property type="entry name" value="rpsG_bact"/>
    <property type="match status" value="1"/>
</dbReference>
<comment type="caution">
    <text evidence="9">The sequence shown here is derived from an EMBL/GenBank/DDBJ whole genome shotgun (WGS) entry which is preliminary data.</text>
</comment>
<dbReference type="PANTHER" id="PTHR11205">
    <property type="entry name" value="RIBOSOMAL PROTEIN S7"/>
    <property type="match status" value="1"/>
</dbReference>
<dbReference type="Gene3D" id="1.10.455.10">
    <property type="entry name" value="Ribosomal protein S7 domain"/>
    <property type="match status" value="1"/>
</dbReference>
<dbReference type="SUPFAM" id="SSF47973">
    <property type="entry name" value="Ribosomal protein S7"/>
    <property type="match status" value="1"/>
</dbReference>
<dbReference type="AlphaFoldDB" id="A0A0G1AD34"/>
<dbReference type="HAMAP" id="MF_00480_B">
    <property type="entry name" value="Ribosomal_uS7_B"/>
    <property type="match status" value="1"/>
</dbReference>
<protein>
    <recommendedName>
        <fullName evidence="6">Small ribosomal subunit protein uS7</fullName>
    </recommendedName>
</protein>
<dbReference type="GO" id="GO:0019843">
    <property type="term" value="F:rRNA binding"/>
    <property type="evidence" value="ECO:0007669"/>
    <property type="project" value="UniProtKB-UniRule"/>
</dbReference>
<evidence type="ECO:0000256" key="1">
    <source>
        <dbReference type="ARBA" id="ARBA00007151"/>
    </source>
</evidence>
<dbReference type="InterPro" id="IPR005717">
    <property type="entry name" value="Ribosomal_uS7_bac/org-type"/>
</dbReference>
<name>A0A0G1AD34_UNCKA</name>
<feature type="domain" description="Small ribosomal subunit protein uS7" evidence="8">
    <location>
        <begin position="2"/>
        <end position="147"/>
    </location>
</feature>
<dbReference type="GO" id="GO:0006412">
    <property type="term" value="P:translation"/>
    <property type="evidence" value="ECO:0007669"/>
    <property type="project" value="UniProtKB-UniRule"/>
</dbReference>
<dbReference type="InterPro" id="IPR000235">
    <property type="entry name" value="Ribosomal_uS7"/>
</dbReference>
<dbReference type="InterPro" id="IPR023798">
    <property type="entry name" value="Ribosomal_uS7_dom"/>
</dbReference>
<organism evidence="9 10">
    <name type="scientific">candidate division WWE3 bacterium GW2011_GWF2_42_42</name>
    <dbReference type="NCBI Taxonomy" id="1619142"/>
    <lineage>
        <taxon>Bacteria</taxon>
        <taxon>Katanobacteria</taxon>
    </lineage>
</organism>
<evidence type="ECO:0000256" key="6">
    <source>
        <dbReference type="HAMAP-Rule" id="MF_00480"/>
    </source>
</evidence>
<accession>A0A0G1AD34</accession>
<comment type="subunit">
    <text evidence="6">Part of the 30S ribosomal subunit. Contacts proteins S9 and S11.</text>
</comment>
<comment type="function">
    <text evidence="6">One of the primary rRNA binding proteins, it binds directly to 16S rRNA where it nucleates assembly of the head domain of the 30S subunit. Is located at the subunit interface close to the decoding center, probably blocks exit of the E-site tRNA.</text>
</comment>
<evidence type="ECO:0000313" key="9">
    <source>
        <dbReference type="EMBL" id="KKS58995.1"/>
    </source>
</evidence>
<keyword evidence="6" id="KW-0820">tRNA-binding</keyword>
<evidence type="ECO:0000256" key="4">
    <source>
        <dbReference type="ARBA" id="ARBA00022980"/>
    </source>
</evidence>
<evidence type="ECO:0000256" key="2">
    <source>
        <dbReference type="ARBA" id="ARBA00022730"/>
    </source>
</evidence>
<dbReference type="PROSITE" id="PS00052">
    <property type="entry name" value="RIBOSOMAL_S7"/>
    <property type="match status" value="1"/>
</dbReference>
<dbReference type="EMBL" id="LCDU01000032">
    <property type="protein sequence ID" value="KKS58995.1"/>
    <property type="molecule type" value="Genomic_DNA"/>
</dbReference>
<keyword evidence="4 6" id="KW-0689">Ribosomal protein</keyword>
<dbReference type="FunFam" id="1.10.455.10:FF:000001">
    <property type="entry name" value="30S ribosomal protein S7"/>
    <property type="match status" value="1"/>
</dbReference>
<sequence>MRGKPAKKRVLLGDPVFKSKIVNRMINIVMLSGKKSTAESVVYGAIDRLNEDRKEGLRMFELAVKNVMPQQEVRSKRVGGATYQVPMPLKHERSEALALRWLITAARNKKGKPMGEKLYEELNNAYQSMGDAIKKRDDTHRMADANRAFAHFARR</sequence>
<dbReference type="InterPro" id="IPR036823">
    <property type="entry name" value="Ribosomal_uS7_dom_sf"/>
</dbReference>
<proteinExistence type="inferred from homology"/>
<evidence type="ECO:0000259" key="8">
    <source>
        <dbReference type="Pfam" id="PF00177"/>
    </source>
</evidence>
<dbReference type="Proteomes" id="UP000034678">
    <property type="component" value="Unassembled WGS sequence"/>
</dbReference>